<feature type="signal peptide" evidence="2">
    <location>
        <begin position="1"/>
        <end position="17"/>
    </location>
</feature>
<accession>A0A9P0Q1X0</accession>
<keyword evidence="4" id="KW-1185">Reference proteome</keyword>
<keyword evidence="1" id="KW-1133">Transmembrane helix</keyword>
<dbReference type="EMBL" id="CAKOFQ010007508">
    <property type="protein sequence ID" value="CAH2002734.1"/>
    <property type="molecule type" value="Genomic_DNA"/>
</dbReference>
<keyword evidence="1" id="KW-0472">Membrane</keyword>
<keyword evidence="2" id="KW-0732">Signal</keyword>
<feature type="transmembrane region" description="Helical" evidence="1">
    <location>
        <begin position="27"/>
        <end position="46"/>
    </location>
</feature>
<proteinExistence type="predicted"/>
<evidence type="ECO:0000256" key="1">
    <source>
        <dbReference type="SAM" id="Phobius"/>
    </source>
</evidence>
<organism evidence="3 4">
    <name type="scientific">Acanthoscelides obtectus</name>
    <name type="common">Bean weevil</name>
    <name type="synonym">Bruchus obtectus</name>
    <dbReference type="NCBI Taxonomy" id="200917"/>
    <lineage>
        <taxon>Eukaryota</taxon>
        <taxon>Metazoa</taxon>
        <taxon>Ecdysozoa</taxon>
        <taxon>Arthropoda</taxon>
        <taxon>Hexapoda</taxon>
        <taxon>Insecta</taxon>
        <taxon>Pterygota</taxon>
        <taxon>Neoptera</taxon>
        <taxon>Endopterygota</taxon>
        <taxon>Coleoptera</taxon>
        <taxon>Polyphaga</taxon>
        <taxon>Cucujiformia</taxon>
        <taxon>Chrysomeloidea</taxon>
        <taxon>Chrysomelidae</taxon>
        <taxon>Bruchinae</taxon>
        <taxon>Bruchini</taxon>
        <taxon>Acanthoscelides</taxon>
    </lineage>
</organism>
<evidence type="ECO:0000313" key="3">
    <source>
        <dbReference type="EMBL" id="CAH2002734.1"/>
    </source>
</evidence>
<dbReference type="AlphaFoldDB" id="A0A9P0Q1X0"/>
<evidence type="ECO:0000256" key="2">
    <source>
        <dbReference type="SAM" id="SignalP"/>
    </source>
</evidence>
<keyword evidence="1" id="KW-0812">Transmembrane</keyword>
<dbReference type="Proteomes" id="UP001152888">
    <property type="component" value="Unassembled WGS sequence"/>
</dbReference>
<feature type="chain" id="PRO_5040407466" evidence="2">
    <location>
        <begin position="18"/>
        <end position="80"/>
    </location>
</feature>
<name>A0A9P0Q1X0_ACAOB</name>
<sequence>MCSIILFLMSMSLDCNSRRPPRFSFSITLVVLFNFFIAVLQTFSLIPRVPRNIFYKLIVGYLLEVRKNNVFAYDVDHCYL</sequence>
<evidence type="ECO:0000313" key="4">
    <source>
        <dbReference type="Proteomes" id="UP001152888"/>
    </source>
</evidence>
<gene>
    <name evidence="3" type="ORF">ACAOBT_LOCUS26953</name>
</gene>
<comment type="caution">
    <text evidence="3">The sequence shown here is derived from an EMBL/GenBank/DDBJ whole genome shotgun (WGS) entry which is preliminary data.</text>
</comment>
<protein>
    <submittedName>
        <fullName evidence="3">Uncharacterized protein</fullName>
    </submittedName>
</protein>
<reference evidence="3" key="1">
    <citation type="submission" date="2022-03" db="EMBL/GenBank/DDBJ databases">
        <authorList>
            <person name="Sayadi A."/>
        </authorList>
    </citation>
    <scope>NUCLEOTIDE SEQUENCE</scope>
</reference>